<keyword evidence="2" id="KW-1185">Reference proteome</keyword>
<dbReference type="EMBL" id="LDIR01000003">
    <property type="protein sequence ID" value="OCL90760.1"/>
    <property type="molecule type" value="Genomic_DNA"/>
</dbReference>
<organism evidence="1 2">
    <name type="scientific">Arcobacter porcinus</name>
    <dbReference type="NCBI Taxonomy" id="1935204"/>
    <lineage>
        <taxon>Bacteria</taxon>
        <taxon>Pseudomonadati</taxon>
        <taxon>Campylobacterota</taxon>
        <taxon>Epsilonproteobacteria</taxon>
        <taxon>Campylobacterales</taxon>
        <taxon>Arcobacteraceae</taxon>
        <taxon>Arcobacter</taxon>
    </lineage>
</organism>
<evidence type="ECO:0000313" key="1">
    <source>
        <dbReference type="EMBL" id="OCL90760.1"/>
    </source>
</evidence>
<proteinExistence type="predicted"/>
<protein>
    <submittedName>
        <fullName evidence="1">Virus attachment protein p12 family protein</fullName>
    </submittedName>
</protein>
<dbReference type="Proteomes" id="UP000093159">
    <property type="component" value="Unassembled WGS sequence"/>
</dbReference>
<sequence>MENIILVGIALLATYYIYRKIFKSGSCNCGKNSCKSEDKI</sequence>
<comment type="caution">
    <text evidence="1">The sequence shown here is derived from an EMBL/GenBank/DDBJ whole genome shotgun (WGS) entry which is preliminary data.</text>
</comment>
<evidence type="ECO:0000313" key="2">
    <source>
        <dbReference type="Proteomes" id="UP000093159"/>
    </source>
</evidence>
<reference evidence="1 2" key="1">
    <citation type="submission" date="2015-05" db="EMBL/GenBank/DDBJ databases">
        <authorList>
            <person name="Rovetto F."/>
            <person name="Cocolin L."/>
            <person name="Illeghems K."/>
            <person name="Van Nieuwerburgh F."/>
            <person name="Houf K."/>
        </authorList>
    </citation>
    <scope>NUCLEOTIDE SEQUENCE [LARGE SCALE GENOMIC DNA]</scope>
    <source>
        <strain evidence="1 2">117434</strain>
    </source>
</reference>
<gene>
    <name evidence="1" type="ORF">AAX28_01577</name>
</gene>
<accession>A0ABX2YH96</accession>
<name>A0ABX2YH96_9BACT</name>
<dbReference type="RefSeq" id="WP_119184137.1">
    <property type="nucleotide sequence ID" value="NZ_LCSL01000006.1"/>
</dbReference>